<reference evidence="1" key="1">
    <citation type="submission" date="2023-05" db="EMBL/GenBank/DDBJ databases">
        <title>Metabolic capabilities are highly conserved among human nasal-associated Corynebacterium species in pangenomic analyses.</title>
        <authorList>
            <person name="Tran T.H."/>
            <person name="Roberts A.Q."/>
            <person name="Escapa I.F."/>
            <person name="Gao W."/>
            <person name="Conlan S."/>
            <person name="Kong H."/>
            <person name="Segre J.A."/>
            <person name="Kelly M.S."/>
            <person name="Lemon K.P."/>
        </authorList>
    </citation>
    <scope>NUCLEOTIDE SEQUENCE</scope>
    <source>
        <strain evidence="1">KPL2773</strain>
    </source>
</reference>
<evidence type="ECO:0000313" key="2">
    <source>
        <dbReference type="Proteomes" id="UP001224412"/>
    </source>
</evidence>
<proteinExistence type="predicted"/>
<gene>
    <name evidence="1" type="ORF">QPX42_01665</name>
</gene>
<evidence type="ECO:0000313" key="1">
    <source>
        <dbReference type="EMBL" id="MDK4306267.1"/>
    </source>
</evidence>
<sequence>MTTQHALTHISHTTRDVVTEIQATASDQLFKLDSVLHHPRSLARPMASWRPPHLTLAVGKHRQLKATLSRYRVGPLAQSRIRGYGEQRTPAYAVSVRLTDPAGTPPPMVLAEAWIRAIVPQDMINAVHLIDREDDTAAIYVWLVDANYVPIHSPASMFAGFSKAA</sequence>
<dbReference type="AlphaFoldDB" id="A0AAP4F7I1"/>
<comment type="caution">
    <text evidence="1">The sequence shown here is derived from an EMBL/GenBank/DDBJ whole genome shotgun (WGS) entry which is preliminary data.</text>
</comment>
<name>A0AAP4F7I1_9CORY</name>
<dbReference type="EMBL" id="JASNVH010000002">
    <property type="protein sequence ID" value="MDK4306267.1"/>
    <property type="molecule type" value="Genomic_DNA"/>
</dbReference>
<organism evidence="1 2">
    <name type="scientific">Corynebacterium pseudodiphtheriticum</name>
    <dbReference type="NCBI Taxonomy" id="37637"/>
    <lineage>
        <taxon>Bacteria</taxon>
        <taxon>Bacillati</taxon>
        <taxon>Actinomycetota</taxon>
        <taxon>Actinomycetes</taxon>
        <taxon>Mycobacteriales</taxon>
        <taxon>Corynebacteriaceae</taxon>
        <taxon>Corynebacterium</taxon>
    </lineage>
</organism>
<accession>A0AAP4F7I1</accession>
<dbReference type="Proteomes" id="UP001224412">
    <property type="component" value="Unassembled WGS sequence"/>
</dbReference>
<protein>
    <submittedName>
        <fullName evidence="1">Uncharacterized protein</fullName>
    </submittedName>
</protein>
<dbReference type="RefSeq" id="WP_239263996.1">
    <property type="nucleotide sequence ID" value="NZ_JAKRDN010000005.1"/>
</dbReference>